<sequence>MPKLTGPTDKTPASRRMPEKRVTSEPRAEGDRLRGRRRSWAAASALALAACGGTGVDQAGSTTPTTAPPAATSATTTTATSPATRDQPGHNDHRDQPGHRDHAGHTDHQPQPGHTDHHDQPGHRNQPGHTDHHDQATVTSPATPAPATASADRTAAEPAAPGRPVAQWLRVGGLAAPGLGAVRPPTLVVYADGRAIAGAAHELRLPPAEVEALVKALDQDLAGQPATASPRPGSPTFHDAPTTILGVDGGDGMREVHVPYLEHAATRYDAALVTARDRLSHLAGRVTARGRTYSTDRVRLSAERLASPGTTAEPLPQGVPLPPDTTSARKDHKGHKATAITRLIPGDGSWHVYRLPTGGHLALSWRYLLPHE</sequence>
<organism evidence="2 3">
    <name type="scientific">Nonomuraea harbinensis</name>
    <dbReference type="NCBI Taxonomy" id="1286938"/>
    <lineage>
        <taxon>Bacteria</taxon>
        <taxon>Bacillati</taxon>
        <taxon>Actinomycetota</taxon>
        <taxon>Actinomycetes</taxon>
        <taxon>Streptosporangiales</taxon>
        <taxon>Streptosporangiaceae</taxon>
        <taxon>Nonomuraea</taxon>
    </lineage>
</organism>
<comment type="caution">
    <text evidence="2">The sequence shown here is derived from an EMBL/GenBank/DDBJ whole genome shotgun (WGS) entry which is preliminary data.</text>
</comment>
<dbReference type="Proteomes" id="UP001596096">
    <property type="component" value="Unassembled WGS sequence"/>
</dbReference>
<feature type="region of interest" description="Disordered" evidence="1">
    <location>
        <begin position="1"/>
        <end position="41"/>
    </location>
</feature>
<protein>
    <recommendedName>
        <fullName evidence="4">Lipoprotein</fullName>
    </recommendedName>
</protein>
<evidence type="ECO:0008006" key="4">
    <source>
        <dbReference type="Google" id="ProtNLM"/>
    </source>
</evidence>
<evidence type="ECO:0000313" key="3">
    <source>
        <dbReference type="Proteomes" id="UP001596096"/>
    </source>
</evidence>
<feature type="compositionally biased region" description="Basic and acidic residues" evidence="1">
    <location>
        <begin position="87"/>
        <end position="122"/>
    </location>
</feature>
<feature type="compositionally biased region" description="Basic and acidic residues" evidence="1">
    <location>
        <begin position="16"/>
        <end position="33"/>
    </location>
</feature>
<name>A0ABW1BTX3_9ACTN</name>
<reference evidence="3" key="1">
    <citation type="journal article" date="2019" name="Int. J. Syst. Evol. Microbiol.">
        <title>The Global Catalogue of Microorganisms (GCM) 10K type strain sequencing project: providing services to taxonomists for standard genome sequencing and annotation.</title>
        <authorList>
            <consortium name="The Broad Institute Genomics Platform"/>
            <consortium name="The Broad Institute Genome Sequencing Center for Infectious Disease"/>
            <person name="Wu L."/>
            <person name="Ma J."/>
        </authorList>
    </citation>
    <scope>NUCLEOTIDE SEQUENCE [LARGE SCALE GENOMIC DNA]</scope>
    <source>
        <strain evidence="3">CGMCC 4.7106</strain>
    </source>
</reference>
<proteinExistence type="predicted"/>
<feature type="region of interest" description="Disordered" evidence="1">
    <location>
        <begin position="305"/>
        <end position="334"/>
    </location>
</feature>
<feature type="compositionally biased region" description="Low complexity" evidence="1">
    <location>
        <begin position="136"/>
        <end position="160"/>
    </location>
</feature>
<evidence type="ECO:0000313" key="2">
    <source>
        <dbReference type="EMBL" id="MFC5816729.1"/>
    </source>
</evidence>
<feature type="region of interest" description="Disordered" evidence="1">
    <location>
        <begin position="53"/>
        <end position="161"/>
    </location>
</feature>
<feature type="compositionally biased region" description="Low complexity" evidence="1">
    <location>
        <begin position="61"/>
        <end position="84"/>
    </location>
</feature>
<keyword evidence="3" id="KW-1185">Reference proteome</keyword>
<evidence type="ECO:0000256" key="1">
    <source>
        <dbReference type="SAM" id="MobiDB-lite"/>
    </source>
</evidence>
<gene>
    <name evidence="2" type="ORF">ACFPUY_16665</name>
</gene>
<dbReference type="RefSeq" id="WP_378524878.1">
    <property type="nucleotide sequence ID" value="NZ_JBHSNW010000007.1"/>
</dbReference>
<dbReference type="EMBL" id="JBHSNW010000007">
    <property type="protein sequence ID" value="MFC5816729.1"/>
    <property type="molecule type" value="Genomic_DNA"/>
</dbReference>
<accession>A0ABW1BTX3</accession>